<dbReference type="PANTHER" id="PTHR13258:SF0">
    <property type="entry name" value="SYNDETIN"/>
    <property type="match status" value="1"/>
</dbReference>
<organism evidence="5 6">
    <name type="scientific">Priapulus caudatus</name>
    <name type="common">Priapulid worm</name>
    <dbReference type="NCBI Taxonomy" id="37621"/>
    <lineage>
        <taxon>Eukaryota</taxon>
        <taxon>Metazoa</taxon>
        <taxon>Ecdysozoa</taxon>
        <taxon>Scalidophora</taxon>
        <taxon>Priapulida</taxon>
        <taxon>Priapulimorpha</taxon>
        <taxon>Priapulimorphida</taxon>
        <taxon>Priapulidae</taxon>
        <taxon>Priapulus</taxon>
    </lineage>
</organism>
<evidence type="ECO:0000313" key="5">
    <source>
        <dbReference type="Proteomes" id="UP000695022"/>
    </source>
</evidence>
<feature type="non-terminal residue" evidence="6">
    <location>
        <position position="1"/>
    </location>
</feature>
<evidence type="ECO:0000256" key="3">
    <source>
        <dbReference type="ARBA" id="ARBA00023054"/>
    </source>
</evidence>
<evidence type="ECO:0000256" key="1">
    <source>
        <dbReference type="ARBA" id="ARBA00022448"/>
    </source>
</evidence>
<evidence type="ECO:0000256" key="2">
    <source>
        <dbReference type="ARBA" id="ARBA00022927"/>
    </source>
</evidence>
<protein>
    <submittedName>
        <fullName evidence="6">Syndetin-like</fullName>
    </submittedName>
</protein>
<keyword evidence="5" id="KW-1185">Reference proteome</keyword>
<dbReference type="Proteomes" id="UP000695022">
    <property type="component" value="Unplaced"/>
</dbReference>
<dbReference type="InterPro" id="IPR040047">
    <property type="entry name" value="VPS50"/>
</dbReference>
<keyword evidence="2" id="KW-0653">Protein transport</keyword>
<dbReference type="Pfam" id="PF10475">
    <property type="entry name" value="Vps54_N"/>
    <property type="match status" value="1"/>
</dbReference>
<name>A0ABM1F6I8_PRICU</name>
<dbReference type="RefSeq" id="XP_014680059.1">
    <property type="nucleotide sequence ID" value="XM_014824573.1"/>
</dbReference>
<feature type="domain" description="Vacuolar protein sorting-associated protein 54 N-terminal" evidence="4">
    <location>
        <begin position="2"/>
        <end position="143"/>
    </location>
</feature>
<keyword evidence="3" id="KW-0175">Coiled coil</keyword>
<accession>A0ABM1F6I8</accession>
<evidence type="ECO:0000313" key="6">
    <source>
        <dbReference type="RefSeq" id="XP_014680059.1"/>
    </source>
</evidence>
<evidence type="ECO:0000259" key="4">
    <source>
        <dbReference type="Pfam" id="PF10475"/>
    </source>
</evidence>
<dbReference type="InterPro" id="IPR019515">
    <property type="entry name" value="VPS54_N"/>
</dbReference>
<keyword evidence="1" id="KW-0813">Transport</keyword>
<sequence length="153" mass="17383">HSLHTIKTPQRTDVRLSELLEEEDYPGAIQLCLECQQAAATFRHYSCISELSSKLQDTLEQIEEQLDVALSKTCQQFDYGHYTKVQAAYRLLGKTQTAMDQLHMHFASAIHNTAFTIVLGYVELCCGNDDTNFQKRQYQDLCKVSGSTRTSAR</sequence>
<gene>
    <name evidence="6" type="primary">LOC106820014</name>
</gene>
<dbReference type="PANTHER" id="PTHR13258">
    <property type="entry name" value="SYNDETIN"/>
    <property type="match status" value="1"/>
</dbReference>
<reference evidence="6" key="1">
    <citation type="submission" date="2025-08" db="UniProtKB">
        <authorList>
            <consortium name="RefSeq"/>
        </authorList>
    </citation>
    <scope>IDENTIFICATION</scope>
</reference>
<dbReference type="GeneID" id="106820014"/>
<proteinExistence type="predicted"/>